<dbReference type="Pfam" id="PF00126">
    <property type="entry name" value="HTH_1"/>
    <property type="match status" value="1"/>
</dbReference>
<keyword evidence="3" id="KW-0238">DNA-binding</keyword>
<comment type="similarity">
    <text evidence="1">Belongs to the LysR transcriptional regulatory family.</text>
</comment>
<evidence type="ECO:0000313" key="6">
    <source>
        <dbReference type="EMBL" id="BCL26806.1"/>
    </source>
</evidence>
<dbReference type="InterPro" id="IPR036390">
    <property type="entry name" value="WH_DNA-bd_sf"/>
</dbReference>
<dbReference type="InterPro" id="IPR036388">
    <property type="entry name" value="WH-like_DNA-bd_sf"/>
</dbReference>
<dbReference type="SUPFAM" id="SSF53850">
    <property type="entry name" value="Periplasmic binding protein-like II"/>
    <property type="match status" value="1"/>
</dbReference>
<keyword evidence="2" id="KW-0805">Transcription regulation</keyword>
<gene>
    <name evidence="6" type="ORF">GCM10017557_16650</name>
</gene>
<evidence type="ECO:0000256" key="3">
    <source>
        <dbReference type="ARBA" id="ARBA00023125"/>
    </source>
</evidence>
<evidence type="ECO:0000259" key="5">
    <source>
        <dbReference type="PROSITE" id="PS50931"/>
    </source>
</evidence>
<reference evidence="6 7" key="1">
    <citation type="journal article" date="2014" name="Int. J. Syst. Evol. Microbiol.">
        <title>Complete genome sequence of Corynebacterium casei LMG S-19264T (=DSM 44701T), isolated from a smear-ripened cheese.</title>
        <authorList>
            <consortium name="US DOE Joint Genome Institute (JGI-PGF)"/>
            <person name="Walter F."/>
            <person name="Albersmeier A."/>
            <person name="Kalinowski J."/>
            <person name="Ruckert C."/>
        </authorList>
    </citation>
    <scope>NUCLEOTIDE SEQUENCE [LARGE SCALE GENOMIC DNA]</scope>
    <source>
        <strain evidence="6 7">JCM 4677</strain>
    </source>
</reference>
<accession>A0A7G1NZ42</accession>
<protein>
    <submittedName>
        <fullName evidence="6">LysR family transcriptional regulator</fullName>
    </submittedName>
</protein>
<dbReference type="GO" id="GO:0032993">
    <property type="term" value="C:protein-DNA complex"/>
    <property type="evidence" value="ECO:0007669"/>
    <property type="project" value="TreeGrafter"/>
</dbReference>
<evidence type="ECO:0000256" key="4">
    <source>
        <dbReference type="ARBA" id="ARBA00023163"/>
    </source>
</evidence>
<dbReference type="Gene3D" id="1.10.10.10">
    <property type="entry name" value="Winged helix-like DNA-binding domain superfamily/Winged helix DNA-binding domain"/>
    <property type="match status" value="1"/>
</dbReference>
<dbReference type="PANTHER" id="PTHR30346:SF0">
    <property type="entry name" value="HCA OPERON TRANSCRIPTIONAL ACTIVATOR HCAR"/>
    <property type="match status" value="1"/>
</dbReference>
<dbReference type="InterPro" id="IPR000847">
    <property type="entry name" value="LysR_HTH_N"/>
</dbReference>
<sequence>MTIEFRHVRYFIAVAEELNFGRAAVRLNMAQPPLSVQIRDLERELGVKLFERTGKGATLTQEGAVFLLEARQICDQVSRARHAVHQATAGELGHLRVAGIPFAFMEVLPLVIPRFREENPHVLIDLREAGTQESFDSLRTGAMDIAFVRQGEPAAGLEVLPLLTGRFELIVPRGHRLARDRPVDIVELASEPLVMTSRQISPYYYDRTLSAMTAVGITPHTVVEATSIQAQLGYVASGMGVSLVPASAKLMHSKHIEWVPLKQAIVMTEVAAVWASGPTPQVLDNFLKIVHEECVGDRAPARPARTA</sequence>
<keyword evidence="7" id="KW-1185">Reference proteome</keyword>
<dbReference type="CDD" id="cd08414">
    <property type="entry name" value="PBP2_LTTR_aromatics_like"/>
    <property type="match status" value="1"/>
</dbReference>
<dbReference type="AlphaFoldDB" id="A0A7G1NZ42"/>
<dbReference type="GO" id="GO:0003677">
    <property type="term" value="F:DNA binding"/>
    <property type="evidence" value="ECO:0007669"/>
    <property type="project" value="UniProtKB-KW"/>
</dbReference>
<dbReference type="FunFam" id="1.10.10.10:FF:000001">
    <property type="entry name" value="LysR family transcriptional regulator"/>
    <property type="match status" value="1"/>
</dbReference>
<dbReference type="SUPFAM" id="SSF46785">
    <property type="entry name" value="Winged helix' DNA-binding domain"/>
    <property type="match status" value="1"/>
</dbReference>
<name>A0A7G1NZ42_9ACTN</name>
<dbReference type="InterPro" id="IPR005119">
    <property type="entry name" value="LysR_subst-bd"/>
</dbReference>
<dbReference type="Gene3D" id="3.40.190.10">
    <property type="entry name" value="Periplasmic binding protein-like II"/>
    <property type="match status" value="2"/>
</dbReference>
<evidence type="ECO:0000313" key="7">
    <source>
        <dbReference type="Proteomes" id="UP000516444"/>
    </source>
</evidence>
<feature type="domain" description="HTH lysR-type" evidence="5">
    <location>
        <begin position="3"/>
        <end position="60"/>
    </location>
</feature>
<dbReference type="PANTHER" id="PTHR30346">
    <property type="entry name" value="TRANSCRIPTIONAL DUAL REGULATOR HCAR-RELATED"/>
    <property type="match status" value="1"/>
</dbReference>
<dbReference type="Pfam" id="PF03466">
    <property type="entry name" value="LysR_substrate"/>
    <property type="match status" value="1"/>
</dbReference>
<keyword evidence="4" id="KW-0804">Transcription</keyword>
<organism evidence="6 7">
    <name type="scientific">Streptomyces aurantiacus</name>
    <dbReference type="NCBI Taxonomy" id="47760"/>
    <lineage>
        <taxon>Bacteria</taxon>
        <taxon>Bacillati</taxon>
        <taxon>Actinomycetota</taxon>
        <taxon>Actinomycetes</taxon>
        <taxon>Kitasatosporales</taxon>
        <taxon>Streptomycetaceae</taxon>
        <taxon>Streptomyces</taxon>
        <taxon>Streptomyces aurantiacus group</taxon>
    </lineage>
</organism>
<evidence type="ECO:0000256" key="1">
    <source>
        <dbReference type="ARBA" id="ARBA00009437"/>
    </source>
</evidence>
<dbReference type="RefSeq" id="WP_190849821.1">
    <property type="nucleotide sequence ID" value="NZ_AP023440.1"/>
</dbReference>
<dbReference type="Proteomes" id="UP000516444">
    <property type="component" value="Chromosome"/>
</dbReference>
<dbReference type="GO" id="GO:0003700">
    <property type="term" value="F:DNA-binding transcription factor activity"/>
    <property type="evidence" value="ECO:0007669"/>
    <property type="project" value="InterPro"/>
</dbReference>
<dbReference type="PROSITE" id="PS50931">
    <property type="entry name" value="HTH_LYSR"/>
    <property type="match status" value="1"/>
</dbReference>
<proteinExistence type="inferred from homology"/>
<dbReference type="PRINTS" id="PR00039">
    <property type="entry name" value="HTHLYSR"/>
</dbReference>
<evidence type="ECO:0000256" key="2">
    <source>
        <dbReference type="ARBA" id="ARBA00023015"/>
    </source>
</evidence>
<dbReference type="EMBL" id="AP023440">
    <property type="protein sequence ID" value="BCL26806.1"/>
    <property type="molecule type" value="Genomic_DNA"/>
</dbReference>
<dbReference type="KEGG" id="sgm:GCM10017557_16650"/>